<name>A0A101M1A9_PICGL</name>
<proteinExistence type="predicted"/>
<dbReference type="EMBL" id="LKAM01000003">
    <property type="protein sequence ID" value="KUM49219.1"/>
    <property type="molecule type" value="Genomic_DNA"/>
</dbReference>
<evidence type="ECO:0000313" key="1">
    <source>
        <dbReference type="EMBL" id="KUM49219.1"/>
    </source>
</evidence>
<protein>
    <submittedName>
        <fullName evidence="1">Uncharacterized protein</fullName>
    </submittedName>
</protein>
<organism evidence="1">
    <name type="scientific">Picea glauca</name>
    <name type="common">White spruce</name>
    <name type="synonym">Pinus glauca</name>
    <dbReference type="NCBI Taxonomy" id="3330"/>
    <lineage>
        <taxon>Eukaryota</taxon>
        <taxon>Viridiplantae</taxon>
        <taxon>Streptophyta</taxon>
        <taxon>Embryophyta</taxon>
        <taxon>Tracheophyta</taxon>
        <taxon>Spermatophyta</taxon>
        <taxon>Pinopsida</taxon>
        <taxon>Pinidae</taxon>
        <taxon>Conifers I</taxon>
        <taxon>Pinales</taxon>
        <taxon>Pinaceae</taxon>
        <taxon>Picea</taxon>
    </lineage>
</organism>
<accession>A0A101M1A9</accession>
<keyword evidence="1" id="KW-0496">Mitochondrion</keyword>
<gene>
    <name evidence="1" type="ORF">ABT39_MTgene3768</name>
</gene>
<reference evidence="1" key="1">
    <citation type="journal article" date="2015" name="Genome Biol. Evol.">
        <title>Organellar Genomes of White Spruce (Picea glauca): Assembly and Annotation.</title>
        <authorList>
            <person name="Jackman S.D."/>
            <person name="Warren R.L."/>
            <person name="Gibb E.A."/>
            <person name="Vandervalk B.P."/>
            <person name="Mohamadi H."/>
            <person name="Chu J."/>
            <person name="Raymond A."/>
            <person name="Pleasance S."/>
            <person name="Coope R."/>
            <person name="Wildung M.R."/>
            <person name="Ritland C.E."/>
            <person name="Bousquet J."/>
            <person name="Jones S.J."/>
            <person name="Bohlmann J."/>
            <person name="Birol I."/>
        </authorList>
    </citation>
    <scope>NUCLEOTIDE SEQUENCE [LARGE SCALE GENOMIC DNA]</scope>
    <source>
        <tissue evidence="1">Flushing bud</tissue>
    </source>
</reference>
<sequence>MLLSSLLLVGLIKLSPLVPDQLHLDRHPL</sequence>
<geneLocation type="mitochondrion" evidence="1"/>
<comment type="caution">
    <text evidence="1">The sequence shown here is derived from an EMBL/GenBank/DDBJ whole genome shotgun (WGS) entry which is preliminary data.</text>
</comment>
<dbReference type="AlphaFoldDB" id="A0A101M1A9"/>